<feature type="region of interest" description="Disordered" evidence="1">
    <location>
        <begin position="1"/>
        <end position="28"/>
    </location>
</feature>
<dbReference type="EMBL" id="CP138335">
    <property type="protein sequence ID" value="XBW07946.1"/>
    <property type="molecule type" value="Genomic_DNA"/>
</dbReference>
<dbReference type="RefSeq" id="WP_350258146.1">
    <property type="nucleotide sequence ID" value="NZ_CP138335.1"/>
</dbReference>
<dbReference type="SMART" id="SM00347">
    <property type="entry name" value="HTH_MARR"/>
    <property type="match status" value="1"/>
</dbReference>
<dbReference type="AlphaFoldDB" id="A0AAU7V673"/>
<dbReference type="PANTHER" id="PTHR33164:SF99">
    <property type="entry name" value="MARR FAMILY REGULATORY PROTEIN"/>
    <property type="match status" value="1"/>
</dbReference>
<accession>A0AAU7V673</accession>
<dbReference type="GO" id="GO:0006950">
    <property type="term" value="P:response to stress"/>
    <property type="evidence" value="ECO:0007669"/>
    <property type="project" value="TreeGrafter"/>
</dbReference>
<organism evidence="3">
    <name type="scientific">Scrofimicrobium appendicitidis</name>
    <dbReference type="NCBI Taxonomy" id="3079930"/>
    <lineage>
        <taxon>Bacteria</taxon>
        <taxon>Bacillati</taxon>
        <taxon>Actinomycetota</taxon>
        <taxon>Actinomycetes</taxon>
        <taxon>Actinomycetales</taxon>
        <taxon>Actinomycetaceae</taxon>
        <taxon>Scrofimicrobium</taxon>
    </lineage>
</organism>
<gene>
    <name evidence="3" type="ORF">SAC06_09950</name>
</gene>
<dbReference type="InterPro" id="IPR000835">
    <property type="entry name" value="HTH_MarR-typ"/>
</dbReference>
<dbReference type="SUPFAM" id="SSF46785">
    <property type="entry name" value="Winged helix' DNA-binding domain"/>
    <property type="match status" value="1"/>
</dbReference>
<dbReference type="InterPro" id="IPR036388">
    <property type="entry name" value="WH-like_DNA-bd_sf"/>
</dbReference>
<dbReference type="InterPro" id="IPR036390">
    <property type="entry name" value="WH_DNA-bd_sf"/>
</dbReference>
<dbReference type="GO" id="GO:0003700">
    <property type="term" value="F:DNA-binding transcription factor activity"/>
    <property type="evidence" value="ECO:0007669"/>
    <property type="project" value="InterPro"/>
</dbReference>
<dbReference type="Pfam" id="PF12802">
    <property type="entry name" value="MarR_2"/>
    <property type="match status" value="1"/>
</dbReference>
<proteinExistence type="predicted"/>
<name>A0AAU7V673_9ACTO</name>
<sequence>MKVDQQNRAAVDAPERPSSGGCPAALPRPLNGEEMAAWEALRGVSLGLSDLLSEDLASYTDLSLSEYDVLMRLADAPERRMRMAALAKESHLSPSRLSHMVERFEKRGLAARSMCPKDRRGIECVLTDAGVELLSSSAEQHFAMVRQRVLSHYTQEELGQLSALLDRLAHRSEE</sequence>
<dbReference type="Gene3D" id="1.10.10.10">
    <property type="entry name" value="Winged helix-like DNA-binding domain superfamily/Winged helix DNA-binding domain"/>
    <property type="match status" value="1"/>
</dbReference>
<protein>
    <submittedName>
        <fullName evidence="3">MarR family transcriptional regulator</fullName>
    </submittedName>
</protein>
<evidence type="ECO:0000259" key="2">
    <source>
        <dbReference type="PROSITE" id="PS50995"/>
    </source>
</evidence>
<reference evidence="3" key="1">
    <citation type="submission" date="2023-11" db="EMBL/GenBank/DDBJ databases">
        <title>Scrofimicrobium hongkongense sp. nov., isolated from a patient with peritonitis.</title>
        <authorList>
            <person name="Lao H.Y."/>
            <person name="Wong A.Y.P."/>
            <person name="Ng T.L."/>
            <person name="Wong R.Y.L."/>
            <person name="Yau M.C.Y."/>
            <person name="Lam J.Y.W."/>
            <person name="Siu G.K.H."/>
        </authorList>
    </citation>
    <scope>NUCLEOTIDE SEQUENCE</scope>
    <source>
        <strain evidence="3">R131</strain>
    </source>
</reference>
<evidence type="ECO:0000256" key="1">
    <source>
        <dbReference type="SAM" id="MobiDB-lite"/>
    </source>
</evidence>
<dbReference type="PRINTS" id="PR00598">
    <property type="entry name" value="HTHMARR"/>
</dbReference>
<dbReference type="InterPro" id="IPR039422">
    <property type="entry name" value="MarR/SlyA-like"/>
</dbReference>
<dbReference type="KEGG" id="sapp:SAC06_09950"/>
<dbReference type="PROSITE" id="PS50995">
    <property type="entry name" value="HTH_MARR_2"/>
    <property type="match status" value="1"/>
</dbReference>
<dbReference type="PANTHER" id="PTHR33164">
    <property type="entry name" value="TRANSCRIPTIONAL REGULATOR, MARR FAMILY"/>
    <property type="match status" value="1"/>
</dbReference>
<feature type="domain" description="HTH marR-type" evidence="2">
    <location>
        <begin position="34"/>
        <end position="170"/>
    </location>
</feature>
<evidence type="ECO:0000313" key="3">
    <source>
        <dbReference type="EMBL" id="XBW07946.1"/>
    </source>
</evidence>